<name>A0ABS2A865_9ACTN</name>
<proteinExistence type="predicted"/>
<protein>
    <submittedName>
        <fullName evidence="2">Uncharacterized protein</fullName>
    </submittedName>
</protein>
<evidence type="ECO:0000313" key="3">
    <source>
        <dbReference type="Proteomes" id="UP000632138"/>
    </source>
</evidence>
<evidence type="ECO:0000256" key="1">
    <source>
        <dbReference type="SAM" id="Phobius"/>
    </source>
</evidence>
<feature type="transmembrane region" description="Helical" evidence="1">
    <location>
        <begin position="15"/>
        <end position="34"/>
    </location>
</feature>
<keyword evidence="3" id="KW-1185">Reference proteome</keyword>
<organism evidence="2 3">
    <name type="scientific">Paractinoplanes ovalisporus</name>
    <dbReference type="NCBI Taxonomy" id="2810368"/>
    <lineage>
        <taxon>Bacteria</taxon>
        <taxon>Bacillati</taxon>
        <taxon>Actinomycetota</taxon>
        <taxon>Actinomycetes</taxon>
        <taxon>Micromonosporales</taxon>
        <taxon>Micromonosporaceae</taxon>
        <taxon>Paractinoplanes</taxon>
    </lineage>
</organism>
<dbReference type="EMBL" id="JAENHP010000003">
    <property type="protein sequence ID" value="MBM2616015.1"/>
    <property type="molecule type" value="Genomic_DNA"/>
</dbReference>
<keyword evidence="1" id="KW-0472">Membrane</keyword>
<evidence type="ECO:0000313" key="2">
    <source>
        <dbReference type="EMBL" id="MBM2616015.1"/>
    </source>
</evidence>
<dbReference type="Proteomes" id="UP000632138">
    <property type="component" value="Unassembled WGS sequence"/>
</dbReference>
<gene>
    <name evidence="2" type="ORF">JIG36_10650</name>
</gene>
<dbReference type="RefSeq" id="WP_203375941.1">
    <property type="nucleotide sequence ID" value="NZ_JAENHP010000003.1"/>
</dbReference>
<comment type="caution">
    <text evidence="2">The sequence shown here is derived from an EMBL/GenBank/DDBJ whole genome shotgun (WGS) entry which is preliminary data.</text>
</comment>
<keyword evidence="1" id="KW-0812">Transmembrane</keyword>
<accession>A0ABS2A865</accession>
<feature type="transmembrane region" description="Helical" evidence="1">
    <location>
        <begin position="46"/>
        <end position="67"/>
    </location>
</feature>
<sequence>MWDFLSDLFGALSNGPGYFLVVGSILCGVTAFLRNAHNKGIDGWDVMLILGLVGASAIYCFVVLLVLSHPHP</sequence>
<reference evidence="2 3" key="1">
    <citation type="submission" date="2021-01" db="EMBL/GenBank/DDBJ databases">
        <title>Actinoplanes sp. nov. LDG1-06 isolated from lichen.</title>
        <authorList>
            <person name="Saeng-In P."/>
            <person name="Phongsopitanun W."/>
            <person name="Kanchanasin P."/>
            <person name="Yuki M."/>
            <person name="Kudo T."/>
            <person name="Ohkuma M."/>
            <person name="Tanasupawat S."/>
        </authorList>
    </citation>
    <scope>NUCLEOTIDE SEQUENCE [LARGE SCALE GENOMIC DNA]</scope>
    <source>
        <strain evidence="2 3">LDG1-06</strain>
    </source>
</reference>
<keyword evidence="1" id="KW-1133">Transmembrane helix</keyword>